<dbReference type="RefSeq" id="WP_147579840.1">
    <property type="nucleotide sequence ID" value="NZ_JAOQJR010000003.1"/>
</dbReference>
<keyword evidence="3" id="KW-1185">Reference proteome</keyword>
<reference evidence="2 3" key="1">
    <citation type="journal article" date="2021" name="ISME Commun">
        <title>Automated analysis of genomic sequences facilitates high-throughput and comprehensive description of bacteria.</title>
        <authorList>
            <person name="Hitch T.C.A."/>
        </authorList>
    </citation>
    <scope>NUCLEOTIDE SEQUENCE [LARGE SCALE GENOMIC DNA]</scope>
    <source>
        <strain evidence="2 3">H4_15</strain>
    </source>
</reference>
<organism evidence="2 3">
    <name type="scientific">[Clostridium] ammoniilyticum</name>
    <dbReference type="NCBI Taxonomy" id="2981784"/>
    <lineage>
        <taxon>Bacteria</taxon>
        <taxon>Bacillati</taxon>
        <taxon>Bacillota</taxon>
        <taxon>Erysipelotrichia</taxon>
        <taxon>Erysipelotrichales</taxon>
        <taxon>Coprobacillaceae</taxon>
        <taxon>Faecalibacillus</taxon>
    </lineage>
</organism>
<dbReference type="Proteomes" id="UP001208364">
    <property type="component" value="Unassembled WGS sequence"/>
</dbReference>
<feature type="transmembrane region" description="Helical" evidence="1">
    <location>
        <begin position="81"/>
        <end position="101"/>
    </location>
</feature>
<keyword evidence="1" id="KW-0472">Membrane</keyword>
<sequence>MKKEVVKLKSAEKLYREFDNTCTSRAMIKETGICANLIYIIEVIFIVLVIFIYYFYKFYKLGFKFNAKTFEMISIHDGKSFLCYIGTLLFFMFITVVTLFIGENVLTNKVMDTFGIEKKYKKIFNKTSEVDTDKSIKKKWYKNAIYKIISKIQVPSVNETIKEYLEEEKEKFIKKQLQGYSKEQLMTIYKFMENSIRNVSLEIANTSNINIYISFLTVFLTVFLTNLLSFDNIENMKDIIIVLVFTLIVIVSSYFLYKFLIYLYKKYETNLLLGYLKKEEKQMKQFIEVLKDVIINYDYYFNDKENVSEVGRQLSLDIGKQPFSLKSVKNDINKLRTRFLHRSKK</sequence>
<dbReference type="EMBL" id="JAOQJR010000003">
    <property type="protein sequence ID" value="MCU6737790.1"/>
    <property type="molecule type" value="Genomic_DNA"/>
</dbReference>
<feature type="transmembrane region" description="Helical" evidence="1">
    <location>
        <begin position="239"/>
        <end position="257"/>
    </location>
</feature>
<evidence type="ECO:0000256" key="1">
    <source>
        <dbReference type="SAM" id="Phobius"/>
    </source>
</evidence>
<keyword evidence="1" id="KW-1133">Transmembrane helix</keyword>
<accession>A0ABT2STC1</accession>
<proteinExistence type="predicted"/>
<feature type="transmembrane region" description="Helical" evidence="1">
    <location>
        <begin position="209"/>
        <end position="227"/>
    </location>
</feature>
<feature type="transmembrane region" description="Helical" evidence="1">
    <location>
        <begin position="33"/>
        <end position="56"/>
    </location>
</feature>
<protein>
    <submittedName>
        <fullName evidence="2">Uncharacterized protein</fullName>
    </submittedName>
</protein>
<name>A0ABT2STC1_9FIRM</name>
<gene>
    <name evidence="2" type="ORF">OCV55_03740</name>
</gene>
<keyword evidence="1" id="KW-0812">Transmembrane</keyword>
<comment type="caution">
    <text evidence="2">The sequence shown here is derived from an EMBL/GenBank/DDBJ whole genome shotgun (WGS) entry which is preliminary data.</text>
</comment>
<evidence type="ECO:0000313" key="3">
    <source>
        <dbReference type="Proteomes" id="UP001208364"/>
    </source>
</evidence>
<evidence type="ECO:0000313" key="2">
    <source>
        <dbReference type="EMBL" id="MCU6737790.1"/>
    </source>
</evidence>